<dbReference type="EMBL" id="CAJVQC010002605">
    <property type="protein sequence ID" value="CAG8514418.1"/>
    <property type="molecule type" value="Genomic_DNA"/>
</dbReference>
<comment type="caution">
    <text evidence="1">The sequence shown here is derived from an EMBL/GenBank/DDBJ whole genome shotgun (WGS) entry which is preliminary data.</text>
</comment>
<gene>
    <name evidence="1" type="ORF">RPERSI_LOCUS2407</name>
</gene>
<organism evidence="1 2">
    <name type="scientific">Racocetra persica</name>
    <dbReference type="NCBI Taxonomy" id="160502"/>
    <lineage>
        <taxon>Eukaryota</taxon>
        <taxon>Fungi</taxon>
        <taxon>Fungi incertae sedis</taxon>
        <taxon>Mucoromycota</taxon>
        <taxon>Glomeromycotina</taxon>
        <taxon>Glomeromycetes</taxon>
        <taxon>Diversisporales</taxon>
        <taxon>Gigasporaceae</taxon>
        <taxon>Racocetra</taxon>
    </lineage>
</organism>
<evidence type="ECO:0000313" key="2">
    <source>
        <dbReference type="Proteomes" id="UP000789920"/>
    </source>
</evidence>
<reference evidence="1" key="1">
    <citation type="submission" date="2021-06" db="EMBL/GenBank/DDBJ databases">
        <authorList>
            <person name="Kallberg Y."/>
            <person name="Tangrot J."/>
            <person name="Rosling A."/>
        </authorList>
    </citation>
    <scope>NUCLEOTIDE SEQUENCE</scope>
    <source>
        <strain evidence="1">MA461A</strain>
    </source>
</reference>
<proteinExistence type="predicted"/>
<evidence type="ECO:0000313" key="1">
    <source>
        <dbReference type="EMBL" id="CAG8514418.1"/>
    </source>
</evidence>
<sequence length="381" mass="42331">LAWIMLSDWALKQLEKMRFDYLKLTCEENGICYGVLAVHRICFALSLFHFILGLLVIKVNDTRDKRAAIQNGLFIIVGLILLVDFAHTWSEACIERFEETEDNKWKYILVGSTISLFCFAIILTGIMYGYFAGSECRLNQFFITFNLILCVIGTVACIHPNVQYANPRSGLSQASIVVVYCTYLITSAVANEPGECNPLTKSSGTRTTTIVIGAIFTFLAIAYSTTRAASQGKALITKSDYHPLNTATAVPLMTNQPNGFNPNMRSDSVLAASVESGAMPASALDEDDDDDYGRDDERSGVAYSYVFFHLIFAIASMYVAMLLTNWNNVSTEDNDNGELVKIGQTFIAVWVKVISSWACFLLYTWSLIGPVLMPDRFEVIV</sequence>
<dbReference type="Proteomes" id="UP000789920">
    <property type="component" value="Unassembled WGS sequence"/>
</dbReference>
<accession>A0ACA9L727</accession>
<protein>
    <submittedName>
        <fullName evidence="1">29597_t:CDS:1</fullName>
    </submittedName>
</protein>
<feature type="non-terminal residue" evidence="1">
    <location>
        <position position="1"/>
    </location>
</feature>
<keyword evidence="2" id="KW-1185">Reference proteome</keyword>
<name>A0ACA9L727_9GLOM</name>